<evidence type="ECO:0000313" key="7">
    <source>
        <dbReference type="Proteomes" id="UP000243376"/>
    </source>
</evidence>
<comment type="similarity">
    <text evidence="1">Belongs to the LysR transcriptional regulatory family.</text>
</comment>
<dbReference type="InterPro" id="IPR036388">
    <property type="entry name" value="WH-like_DNA-bd_sf"/>
</dbReference>
<feature type="domain" description="HTH lysR-type" evidence="5">
    <location>
        <begin position="10"/>
        <end position="67"/>
    </location>
</feature>
<protein>
    <submittedName>
        <fullName evidence="6">LysR family transcriptional regulator</fullName>
    </submittedName>
</protein>
<dbReference type="Gene3D" id="3.40.190.290">
    <property type="match status" value="1"/>
</dbReference>
<dbReference type="GO" id="GO:0000976">
    <property type="term" value="F:transcription cis-regulatory region binding"/>
    <property type="evidence" value="ECO:0007669"/>
    <property type="project" value="TreeGrafter"/>
</dbReference>
<keyword evidence="4" id="KW-0804">Transcription</keyword>
<dbReference type="InterPro" id="IPR000847">
    <property type="entry name" value="LysR_HTH_N"/>
</dbReference>
<dbReference type="PROSITE" id="PS50931">
    <property type="entry name" value="HTH_LYSR"/>
    <property type="match status" value="1"/>
</dbReference>
<evidence type="ECO:0000256" key="4">
    <source>
        <dbReference type="ARBA" id="ARBA00023163"/>
    </source>
</evidence>
<dbReference type="Gene3D" id="1.10.10.10">
    <property type="entry name" value="Winged helix-like DNA-binding domain superfamily/Winged helix DNA-binding domain"/>
    <property type="match status" value="1"/>
</dbReference>
<dbReference type="Pfam" id="PF00126">
    <property type="entry name" value="HTH_1"/>
    <property type="match status" value="1"/>
</dbReference>
<reference evidence="6 7" key="1">
    <citation type="submission" date="2018-01" db="EMBL/GenBank/DDBJ databases">
        <title>Metagenomic assembled genomes from two thermal pools in the Uzon Caldera, Kamchatka, Russia.</title>
        <authorList>
            <person name="Wilkins L."/>
            <person name="Ettinger C."/>
        </authorList>
    </citation>
    <scope>NUCLEOTIDE SEQUENCE [LARGE SCALE GENOMIC DNA]</scope>
    <source>
        <strain evidence="6">ZAV-02</strain>
    </source>
</reference>
<name>A0A2J6X2X3_9CHLR</name>
<dbReference type="PANTHER" id="PTHR30126">
    <property type="entry name" value="HTH-TYPE TRANSCRIPTIONAL REGULATOR"/>
    <property type="match status" value="1"/>
</dbReference>
<proteinExistence type="inferred from homology"/>
<dbReference type="CDD" id="cd08420">
    <property type="entry name" value="PBP2_CysL_like"/>
    <property type="match status" value="1"/>
</dbReference>
<sequence>MDSKEEGLTLNLHLLRIYVAVLDHGSFTRAAEALTMSQSAVSRAVQELERQLGTVLLERRPRGVAPTDAGAILGEHARRIFAHERLAIESLNELRGLQRGRLAIGASSTIGTYLLPPLLGAYHRQYPGIELFLDIGNTQQIMEHLLEYRIEVAYVEGPVTPDERLHITPWRDDELVVIAAPDHPLARRAHLTEADIIGAPFVLREPGSGTREVMEQALAERGITVQSVMELGSTEAVKHAVSAGLGLSIVSKVAIQMEIIAGRLTILRIPSLMIQRRLSRVRLIDRPQSQALTAWLRGKG</sequence>
<comment type="caution">
    <text evidence="6">The sequence shown here is derived from an EMBL/GenBank/DDBJ whole genome shotgun (WGS) entry which is preliminary data.</text>
</comment>
<dbReference type="Pfam" id="PF03466">
    <property type="entry name" value="LysR_substrate"/>
    <property type="match status" value="1"/>
</dbReference>
<evidence type="ECO:0000256" key="1">
    <source>
        <dbReference type="ARBA" id="ARBA00009437"/>
    </source>
</evidence>
<dbReference type="Proteomes" id="UP000243376">
    <property type="component" value="Unassembled WGS sequence"/>
</dbReference>
<dbReference type="InterPro" id="IPR005119">
    <property type="entry name" value="LysR_subst-bd"/>
</dbReference>
<dbReference type="FunFam" id="1.10.10.10:FF:000001">
    <property type="entry name" value="LysR family transcriptional regulator"/>
    <property type="match status" value="1"/>
</dbReference>
<dbReference type="GO" id="GO:0003700">
    <property type="term" value="F:DNA-binding transcription factor activity"/>
    <property type="evidence" value="ECO:0007669"/>
    <property type="project" value="InterPro"/>
</dbReference>
<organism evidence="6 7">
    <name type="scientific">Chloroflexus aggregans</name>
    <dbReference type="NCBI Taxonomy" id="152260"/>
    <lineage>
        <taxon>Bacteria</taxon>
        <taxon>Bacillati</taxon>
        <taxon>Chloroflexota</taxon>
        <taxon>Chloroflexia</taxon>
        <taxon>Chloroflexales</taxon>
        <taxon>Chloroflexineae</taxon>
        <taxon>Chloroflexaceae</taxon>
        <taxon>Chloroflexus</taxon>
    </lineage>
</organism>
<dbReference type="PRINTS" id="PR00039">
    <property type="entry name" value="HTHLYSR"/>
</dbReference>
<evidence type="ECO:0000259" key="5">
    <source>
        <dbReference type="PROSITE" id="PS50931"/>
    </source>
</evidence>
<dbReference type="AlphaFoldDB" id="A0A2J6X2X3"/>
<evidence type="ECO:0000256" key="2">
    <source>
        <dbReference type="ARBA" id="ARBA00023015"/>
    </source>
</evidence>
<dbReference type="SUPFAM" id="SSF53850">
    <property type="entry name" value="Periplasmic binding protein-like II"/>
    <property type="match status" value="1"/>
</dbReference>
<dbReference type="EMBL" id="PNIQ01000729">
    <property type="protein sequence ID" value="PMP78473.1"/>
    <property type="molecule type" value="Genomic_DNA"/>
</dbReference>
<accession>A0A2J6X2X3</accession>
<keyword evidence="2" id="KW-0805">Transcription regulation</keyword>
<evidence type="ECO:0000313" key="6">
    <source>
        <dbReference type="EMBL" id="PMP78473.1"/>
    </source>
</evidence>
<dbReference type="SUPFAM" id="SSF46785">
    <property type="entry name" value="Winged helix' DNA-binding domain"/>
    <property type="match status" value="1"/>
</dbReference>
<gene>
    <name evidence="6" type="ORF">C0184_10885</name>
</gene>
<keyword evidence="3" id="KW-0238">DNA-binding</keyword>
<dbReference type="PANTHER" id="PTHR30126:SF39">
    <property type="entry name" value="HTH-TYPE TRANSCRIPTIONAL REGULATOR CYSL"/>
    <property type="match status" value="1"/>
</dbReference>
<dbReference type="InterPro" id="IPR036390">
    <property type="entry name" value="WH_DNA-bd_sf"/>
</dbReference>
<evidence type="ECO:0000256" key="3">
    <source>
        <dbReference type="ARBA" id="ARBA00023125"/>
    </source>
</evidence>